<dbReference type="PANTHER" id="PTHR30302:SF4">
    <property type="entry name" value="HYDROGENASE 3 MATURATION PROTEASE"/>
    <property type="match status" value="1"/>
</dbReference>
<dbReference type="GO" id="GO:0004175">
    <property type="term" value="F:endopeptidase activity"/>
    <property type="evidence" value="ECO:0007669"/>
    <property type="project" value="TreeGrafter"/>
</dbReference>
<dbReference type="AlphaFoldDB" id="A0A7U0NBE5"/>
<organism evidence="1 2">
    <name type="scientific">Serratia proteamaculans</name>
    <dbReference type="NCBI Taxonomy" id="28151"/>
    <lineage>
        <taxon>Bacteria</taxon>
        <taxon>Pseudomonadati</taxon>
        <taxon>Pseudomonadota</taxon>
        <taxon>Gammaproteobacteria</taxon>
        <taxon>Enterobacterales</taxon>
        <taxon>Yersiniaceae</taxon>
        <taxon>Serratia</taxon>
    </lineage>
</organism>
<dbReference type="Gene3D" id="3.40.50.1450">
    <property type="entry name" value="HybD-like"/>
    <property type="match status" value="1"/>
</dbReference>
<dbReference type="EMBL" id="CP068391">
    <property type="protein sequence ID" value="QQX56061.1"/>
    <property type="molecule type" value="Genomic_DNA"/>
</dbReference>
<dbReference type="CDD" id="cd06067">
    <property type="entry name" value="H2MP_MemB-H2evol"/>
    <property type="match status" value="1"/>
</dbReference>
<dbReference type="NCBIfam" id="TIGR00142">
    <property type="entry name" value="hycI"/>
    <property type="match status" value="1"/>
</dbReference>
<proteinExistence type="predicted"/>
<accession>A0A7U0NBE5</accession>
<dbReference type="PRINTS" id="PR00446">
    <property type="entry name" value="HYDRGNUPTAKE"/>
</dbReference>
<dbReference type="NCBIfam" id="TIGR00072">
    <property type="entry name" value="hydrog_prot"/>
    <property type="match status" value="1"/>
</dbReference>
<sequence>MTDVLLCVGNCMMGDDGAGPLLAELCAGNPPAGWTVIDGGAAPENDIGHIRELRPDRLVIVDATDMGLAAGETRVIDEKDIADMFIMTTHNLPLNFLIDQLRETVPEITFIGIQPEVVAFYYPIGAAVQQAVTRLHQRLHDWPINGGYPPLVVTNV</sequence>
<dbReference type="RefSeq" id="WP_207977225.1">
    <property type="nucleotide sequence ID" value="NZ_CAMKJG010000002.1"/>
</dbReference>
<evidence type="ECO:0000313" key="2">
    <source>
        <dbReference type="Proteomes" id="UP000596176"/>
    </source>
</evidence>
<dbReference type="Pfam" id="PF01750">
    <property type="entry name" value="HycI"/>
    <property type="match status" value="1"/>
</dbReference>
<dbReference type="GO" id="GO:0008047">
    <property type="term" value="F:enzyme activator activity"/>
    <property type="evidence" value="ECO:0007669"/>
    <property type="project" value="InterPro"/>
</dbReference>
<dbReference type="SUPFAM" id="SSF53163">
    <property type="entry name" value="HybD-like"/>
    <property type="match status" value="1"/>
</dbReference>
<dbReference type="InterPro" id="IPR004420">
    <property type="entry name" value="Pept_A31_hyd_mat_HycI"/>
</dbReference>
<dbReference type="EC" id="3.4.23.51" evidence="1"/>
<protein>
    <submittedName>
        <fullName evidence="1">Hydrogenase maturation peptidase HycI</fullName>
        <ecNumber evidence="1">3.4.23.51</ecNumber>
    </submittedName>
</protein>
<dbReference type="GO" id="GO:0016485">
    <property type="term" value="P:protein processing"/>
    <property type="evidence" value="ECO:0007669"/>
    <property type="project" value="TreeGrafter"/>
</dbReference>
<dbReference type="InterPro" id="IPR023430">
    <property type="entry name" value="Pept_HybD-like_dom_sf"/>
</dbReference>
<name>A0A7U0NBE5_SERPR</name>
<keyword evidence="1" id="KW-0378">Hydrolase</keyword>
<evidence type="ECO:0000313" key="1">
    <source>
        <dbReference type="EMBL" id="QQX56061.1"/>
    </source>
</evidence>
<reference evidence="1 2" key="1">
    <citation type="submission" date="2021-01" db="EMBL/GenBank/DDBJ databases">
        <title>Chromosome sequence of Serratia proteamaculans strain 94 rif-r, isolated from spoiled beef.</title>
        <authorList>
            <person name="Zaytseva Y.V."/>
            <person name="Iablokov S.N."/>
            <person name="Klyukina A."/>
        </authorList>
    </citation>
    <scope>NUCLEOTIDE SEQUENCE [LARGE SCALE GENOMIC DNA]</scope>
    <source>
        <strain evidence="1 2">94 rif-r</strain>
    </source>
</reference>
<gene>
    <name evidence="1" type="primary">hycI</name>
    <name evidence="1" type="ORF">JKX24_23070</name>
</gene>
<dbReference type="InterPro" id="IPR000671">
    <property type="entry name" value="Peptidase_A31"/>
</dbReference>
<dbReference type="Proteomes" id="UP000596176">
    <property type="component" value="Chromosome"/>
</dbReference>
<dbReference type="PANTHER" id="PTHR30302">
    <property type="entry name" value="HYDROGENASE 1 MATURATION PROTEASE"/>
    <property type="match status" value="1"/>
</dbReference>